<evidence type="ECO:0000256" key="1">
    <source>
        <dbReference type="ARBA" id="ARBA00022448"/>
    </source>
</evidence>
<evidence type="ECO:0000313" key="5">
    <source>
        <dbReference type="EMBL" id="UQZ82505.1"/>
    </source>
</evidence>
<name>A0ABY4RKG7_9BACL</name>
<dbReference type="GO" id="GO:0005524">
    <property type="term" value="F:ATP binding"/>
    <property type="evidence" value="ECO:0007669"/>
    <property type="project" value="UniProtKB-KW"/>
</dbReference>
<dbReference type="InterPro" id="IPR003593">
    <property type="entry name" value="AAA+_ATPase"/>
</dbReference>
<evidence type="ECO:0000256" key="2">
    <source>
        <dbReference type="ARBA" id="ARBA00022741"/>
    </source>
</evidence>
<reference evidence="5" key="2">
    <citation type="journal article" date="2021" name="J Anim Sci Technol">
        <title>Complete genome sequence of Paenibacillus konkukensis sp. nov. SK3146 as a potential probiotic strain.</title>
        <authorList>
            <person name="Jung H.I."/>
            <person name="Park S."/>
            <person name="Niu K.M."/>
            <person name="Lee S.W."/>
            <person name="Kothari D."/>
            <person name="Yi K.J."/>
            <person name="Kim S.K."/>
        </authorList>
    </citation>
    <scope>NUCLEOTIDE SEQUENCE</scope>
    <source>
        <strain evidence="5">SK3146</strain>
    </source>
</reference>
<dbReference type="Gene3D" id="2.40.50.100">
    <property type="match status" value="1"/>
</dbReference>
<dbReference type="SMART" id="SM00382">
    <property type="entry name" value="AAA"/>
    <property type="match status" value="1"/>
</dbReference>
<dbReference type="InterPro" id="IPR003439">
    <property type="entry name" value="ABC_transporter-like_ATP-bd"/>
</dbReference>
<dbReference type="RefSeq" id="WP_249864636.1">
    <property type="nucleotide sequence ID" value="NZ_CP027059.1"/>
</dbReference>
<dbReference type="EMBL" id="CP027059">
    <property type="protein sequence ID" value="UQZ82505.1"/>
    <property type="molecule type" value="Genomic_DNA"/>
</dbReference>
<dbReference type="SUPFAM" id="SSF52540">
    <property type="entry name" value="P-loop containing nucleoside triphosphate hydrolases"/>
    <property type="match status" value="1"/>
</dbReference>
<sequence>MAKTYDVELHSIRKTFGSNVVVDNFDLQIEQGECISFLGPSGCGKTTTLNMIAGFLDPDQGELIIKGKRMNGVAANKRDLGMVFQTYSLFPHMTVANNVAYGLKLRKVPKAEIQSRVRRVLELVKLPHVADRYPKQLSGGQRQRIAIARALVTEPSLLLLDEPLSNLDAKLREELRDELKRLHQETGVTTIFVTHDQEEALYLSDRIVVLDHGKVEQIGTPWDIYNEPASEFVHTFIGKSNRMQGKVTGIQGTRLALSAGDAGGAFELQASPRGSSFAAGQRVSIYIRPEKLMLAPDGESASGSRYACAQGRVRQLSFLGAFVECEVAVGSESLTVRVQSAAQQGRLETGQAVTVCWNPDDVFVFPGKER</sequence>
<evidence type="ECO:0000259" key="4">
    <source>
        <dbReference type="PROSITE" id="PS50893"/>
    </source>
</evidence>
<dbReference type="Pfam" id="PF00005">
    <property type="entry name" value="ABC_tran"/>
    <property type="match status" value="1"/>
</dbReference>
<dbReference type="InterPro" id="IPR017871">
    <property type="entry name" value="ABC_transporter-like_CS"/>
</dbReference>
<feature type="domain" description="ABC transporter" evidence="4">
    <location>
        <begin position="7"/>
        <end position="237"/>
    </location>
</feature>
<reference evidence="5" key="1">
    <citation type="submission" date="2018-02" db="EMBL/GenBank/DDBJ databases">
        <authorList>
            <person name="Kim S.-K."/>
            <person name="Jung H.-I."/>
            <person name="Lee S.-W."/>
        </authorList>
    </citation>
    <scope>NUCLEOTIDE SEQUENCE</scope>
    <source>
        <strain evidence="5">SK3146</strain>
    </source>
</reference>
<dbReference type="Proteomes" id="UP001057134">
    <property type="component" value="Chromosome"/>
</dbReference>
<dbReference type="PROSITE" id="PS00211">
    <property type="entry name" value="ABC_TRANSPORTER_1"/>
    <property type="match status" value="1"/>
</dbReference>
<dbReference type="SUPFAM" id="SSF50331">
    <property type="entry name" value="MOP-like"/>
    <property type="match status" value="1"/>
</dbReference>
<dbReference type="InterPro" id="IPR027417">
    <property type="entry name" value="P-loop_NTPase"/>
</dbReference>
<gene>
    <name evidence="5" type="primary">cysA_3</name>
    <name evidence="5" type="ORF">SK3146_01662</name>
</gene>
<dbReference type="PANTHER" id="PTHR42781">
    <property type="entry name" value="SPERMIDINE/PUTRESCINE IMPORT ATP-BINDING PROTEIN POTA"/>
    <property type="match status" value="1"/>
</dbReference>
<dbReference type="Pfam" id="PF08402">
    <property type="entry name" value="TOBE_2"/>
    <property type="match status" value="1"/>
</dbReference>
<organism evidence="5 6">
    <name type="scientific">Paenibacillus konkukensis</name>
    <dbReference type="NCBI Taxonomy" id="2020716"/>
    <lineage>
        <taxon>Bacteria</taxon>
        <taxon>Bacillati</taxon>
        <taxon>Bacillota</taxon>
        <taxon>Bacilli</taxon>
        <taxon>Bacillales</taxon>
        <taxon>Paenibacillaceae</taxon>
        <taxon>Paenibacillus</taxon>
    </lineage>
</organism>
<dbReference type="InterPro" id="IPR008995">
    <property type="entry name" value="Mo/tungstate-bd_C_term_dom"/>
</dbReference>
<proteinExistence type="predicted"/>
<evidence type="ECO:0000313" key="6">
    <source>
        <dbReference type="Proteomes" id="UP001057134"/>
    </source>
</evidence>
<accession>A0ABY4RKG7</accession>
<evidence type="ECO:0000256" key="3">
    <source>
        <dbReference type="ARBA" id="ARBA00022840"/>
    </source>
</evidence>
<dbReference type="PANTHER" id="PTHR42781:SF4">
    <property type="entry name" value="SPERMIDINE_PUTRESCINE IMPORT ATP-BINDING PROTEIN POTA"/>
    <property type="match status" value="1"/>
</dbReference>
<keyword evidence="1" id="KW-0813">Transport</keyword>
<keyword evidence="2" id="KW-0547">Nucleotide-binding</keyword>
<dbReference type="InterPro" id="IPR013611">
    <property type="entry name" value="Transp-assoc_OB_typ2"/>
</dbReference>
<dbReference type="Gene3D" id="3.40.50.300">
    <property type="entry name" value="P-loop containing nucleotide triphosphate hydrolases"/>
    <property type="match status" value="1"/>
</dbReference>
<keyword evidence="3 5" id="KW-0067">ATP-binding</keyword>
<protein>
    <submittedName>
        <fullName evidence="5">Sulfate/thiosulfate import ATP-binding protein CysA</fullName>
    </submittedName>
</protein>
<keyword evidence="6" id="KW-1185">Reference proteome</keyword>
<dbReference type="InterPro" id="IPR050093">
    <property type="entry name" value="ABC_SmlMolc_Importer"/>
</dbReference>
<dbReference type="PROSITE" id="PS50893">
    <property type="entry name" value="ABC_TRANSPORTER_2"/>
    <property type="match status" value="1"/>
</dbReference>